<dbReference type="InterPro" id="IPR016174">
    <property type="entry name" value="Di-haem_cyt_TM"/>
</dbReference>
<evidence type="ECO:0000313" key="1">
    <source>
        <dbReference type="EMBL" id="KFG30072.1"/>
    </source>
</evidence>
<evidence type="ECO:0008006" key="3">
    <source>
        <dbReference type="Google" id="ProtNLM"/>
    </source>
</evidence>
<accession>A0A086JD54</accession>
<comment type="caution">
    <text evidence="1">The sequence shown here is derived from an EMBL/GenBank/DDBJ whole genome shotgun (WGS) entry which is preliminary data.</text>
</comment>
<dbReference type="SUPFAM" id="SSF81342">
    <property type="entry name" value="Transmembrane di-heme cytochromes"/>
    <property type="match status" value="1"/>
</dbReference>
<sequence length="183" mass="20875">MIHRHIRSDWHFSEVNRTSTTSKNRLTLPLHHHQDSVLYFQSPSVFGPDVRRLSRRQDLHRYLQSTPSAPFSGFIRRTSQTCARGFLSVRAGQYSSSGKDSILVVTPLFKTLAHSLVVTRGLLCRGRNKLTVEAKCVTYLVREVAAGWEFKTLHATTASFVLVCIFVHVSRIPSRFHTQRLIS</sequence>
<dbReference type="VEuPathDB" id="ToxoDB:TGFOU_328800"/>
<dbReference type="AlphaFoldDB" id="A0A086JD54"/>
<dbReference type="Proteomes" id="UP000028838">
    <property type="component" value="Unassembled WGS sequence"/>
</dbReference>
<evidence type="ECO:0000313" key="2">
    <source>
        <dbReference type="Proteomes" id="UP000028838"/>
    </source>
</evidence>
<proteinExistence type="predicted"/>
<protein>
    <recommendedName>
        <fullName evidence="3">Cytochrome B domain protein</fullName>
    </recommendedName>
</protein>
<dbReference type="GO" id="GO:0022904">
    <property type="term" value="P:respiratory electron transport chain"/>
    <property type="evidence" value="ECO:0007669"/>
    <property type="project" value="InterPro"/>
</dbReference>
<gene>
    <name evidence="1" type="ORF">TGFOU_328800</name>
</gene>
<organism evidence="1 2">
    <name type="scientific">Toxoplasma gondii FOU</name>
    <dbReference type="NCBI Taxonomy" id="943167"/>
    <lineage>
        <taxon>Eukaryota</taxon>
        <taxon>Sar</taxon>
        <taxon>Alveolata</taxon>
        <taxon>Apicomplexa</taxon>
        <taxon>Conoidasida</taxon>
        <taxon>Coccidia</taxon>
        <taxon>Eucoccidiorida</taxon>
        <taxon>Eimeriorina</taxon>
        <taxon>Sarcocystidae</taxon>
        <taxon>Toxoplasma</taxon>
    </lineage>
</organism>
<dbReference type="EMBL" id="AEYH02003246">
    <property type="protein sequence ID" value="KFG30072.1"/>
    <property type="molecule type" value="Genomic_DNA"/>
</dbReference>
<name>A0A086JD54_TOXGO</name>
<dbReference type="GO" id="GO:0016020">
    <property type="term" value="C:membrane"/>
    <property type="evidence" value="ECO:0007669"/>
    <property type="project" value="InterPro"/>
</dbReference>
<reference evidence="1 2" key="1">
    <citation type="submission" date="2014-07" db="EMBL/GenBank/DDBJ databases">
        <authorList>
            <person name="Sibley D."/>
            <person name="Venepally P."/>
            <person name="Karamycheva S."/>
            <person name="Hadjithomas M."/>
            <person name="Khan A."/>
            <person name="Brunk B."/>
            <person name="Roos D."/>
            <person name="Caler E."/>
            <person name="Lorenzi H."/>
        </authorList>
    </citation>
    <scope>NUCLEOTIDE SEQUENCE [LARGE SCALE GENOMIC DNA]</scope>
    <source>
        <strain evidence="1 2">FOU</strain>
    </source>
</reference>